<evidence type="ECO:0000256" key="2">
    <source>
        <dbReference type="ARBA" id="ARBA00007951"/>
    </source>
</evidence>
<comment type="caution">
    <text evidence="8">The sequence shown here is derived from an EMBL/GenBank/DDBJ whole genome shotgun (WGS) entry which is preliminary data.</text>
</comment>
<organism evidence="8 9">
    <name type="scientific">Tetrapyrgos nigripes</name>
    <dbReference type="NCBI Taxonomy" id="182062"/>
    <lineage>
        <taxon>Eukaryota</taxon>
        <taxon>Fungi</taxon>
        <taxon>Dikarya</taxon>
        <taxon>Basidiomycota</taxon>
        <taxon>Agaricomycotina</taxon>
        <taxon>Agaricomycetes</taxon>
        <taxon>Agaricomycetidae</taxon>
        <taxon>Agaricales</taxon>
        <taxon>Marasmiineae</taxon>
        <taxon>Marasmiaceae</taxon>
        <taxon>Tetrapyrgos</taxon>
    </lineage>
</organism>
<dbReference type="EMBL" id="JAACJM010000060">
    <property type="protein sequence ID" value="KAF5354363.1"/>
    <property type="molecule type" value="Genomic_DNA"/>
</dbReference>
<dbReference type="EC" id="3.2.1.51" evidence="3"/>
<dbReference type="PRINTS" id="PR00741">
    <property type="entry name" value="GLHYDRLASE29"/>
</dbReference>
<dbReference type="InterPro" id="IPR057739">
    <property type="entry name" value="Glyco_hydro_29_N"/>
</dbReference>
<evidence type="ECO:0000313" key="8">
    <source>
        <dbReference type="EMBL" id="KAF5354363.1"/>
    </source>
</evidence>
<dbReference type="Proteomes" id="UP000559256">
    <property type="component" value="Unassembled WGS sequence"/>
</dbReference>
<keyword evidence="6" id="KW-0326">Glycosidase</keyword>
<gene>
    <name evidence="8" type="ORF">D9758_010751</name>
</gene>
<dbReference type="GO" id="GO:0004560">
    <property type="term" value="F:alpha-L-fucosidase activity"/>
    <property type="evidence" value="ECO:0007669"/>
    <property type="project" value="UniProtKB-EC"/>
</dbReference>
<dbReference type="SUPFAM" id="SSF51445">
    <property type="entry name" value="(Trans)glycosidases"/>
    <property type="match status" value="1"/>
</dbReference>
<sequence>MYAVGPGLDLVTEKQNVGIKAAGQQGRHDSSLGLLALTPHSTSFIMRHLILNFLILFFAFRAVFSVSLSRYPFTNLALSTIFNNQAASSDGSADFDGKGNSFVSDLLPSGPWMNDGIAYDLPSVWGNGNDNVIANGQVFNLEEPTYVHELHFVYSGDAGDGTHETVQNFQLNFEDNSTQLVQLYARNWWRWPILNFGNIRTPYHFISNRTSTNWNSSQIFQWSSAVSSEQKLQSIAFPALNSRRLHLFAMAISPSLLNSSSSGASGPQLSIRRARFTSRWENVGDVRAQAVEVTIANMLPNAAFSEENSLNSRHSVEITGPGITMLSPGVVNRLVPGDQVKVDVLVSGSMDGTNATIVIKDAFGNVIGTSPDWPVTSLIEKWTPDAAILSTHETPTWWNKAKYGILYGFPQRYSGVCQALIRDLWDLCLFSIHWGVYSVPAWAPPKQYAEWYDWYMRTPPNSSNPSWEHHLETFGPNVTYDDFIANFTASKFNASDWVNLFDQAGAKYFVLVTKHHDGFSLFDTGNTTNRSSVALGPKRDFVVELLETSAREKPHIHRGTYYSLPEWFNPDYAQYGFGQWPGGLPHNAFNTSLIDTYTGHVSVSDYIEDVQFPHMLDLATKYNTDIMWCDIGGPNKTLEFAAAFYNHALVTGRQVTINNRCGAVPDFDTPEYATFGAIQTRSWESSEGMDPFSYGLNSATTASQYKNATTIIQTLVDIVSKNGNFLIDIGPTAEGEIIAPMANNLLEAGTWLQHSGECVYDTNYWFQSSQDIVINKEIPARFTSTPDTFCIVAFSPPGQDGQTELIINKRLPLLTGDQIFFLSPSSDSLQVPWEMDTVTGRTKIDLSNPRIMEEISQVNFAWAFKAVYNRKNQTVT</sequence>
<evidence type="ECO:0000259" key="7">
    <source>
        <dbReference type="Pfam" id="PF01120"/>
    </source>
</evidence>
<name>A0A8H5D6Z4_9AGAR</name>
<dbReference type="Gene3D" id="3.20.20.80">
    <property type="entry name" value="Glycosidases"/>
    <property type="match status" value="1"/>
</dbReference>
<dbReference type="AlphaFoldDB" id="A0A8H5D6Z4"/>
<keyword evidence="9" id="KW-1185">Reference proteome</keyword>
<dbReference type="SMART" id="SM00812">
    <property type="entry name" value="Alpha_L_fucos"/>
    <property type="match status" value="1"/>
</dbReference>
<dbReference type="OrthoDB" id="6039950at2759"/>
<dbReference type="PANTHER" id="PTHR10030:SF37">
    <property type="entry name" value="ALPHA-L-FUCOSIDASE-RELATED"/>
    <property type="match status" value="1"/>
</dbReference>
<keyword evidence="4" id="KW-0732">Signal</keyword>
<accession>A0A8H5D6Z4</accession>
<dbReference type="GO" id="GO:0006004">
    <property type="term" value="P:fucose metabolic process"/>
    <property type="evidence" value="ECO:0007669"/>
    <property type="project" value="InterPro"/>
</dbReference>
<evidence type="ECO:0000256" key="4">
    <source>
        <dbReference type="ARBA" id="ARBA00022729"/>
    </source>
</evidence>
<comment type="function">
    <text evidence="1">Alpha-L-fucosidase is responsible for hydrolyzing the alpha-1,6-linked fucose joined to the reducing-end N-acetylglucosamine of the carbohydrate moieties of glycoproteins.</text>
</comment>
<evidence type="ECO:0000256" key="5">
    <source>
        <dbReference type="ARBA" id="ARBA00022801"/>
    </source>
</evidence>
<reference evidence="8 9" key="1">
    <citation type="journal article" date="2020" name="ISME J.">
        <title>Uncovering the hidden diversity of litter-decomposition mechanisms in mushroom-forming fungi.</title>
        <authorList>
            <person name="Floudas D."/>
            <person name="Bentzer J."/>
            <person name="Ahren D."/>
            <person name="Johansson T."/>
            <person name="Persson P."/>
            <person name="Tunlid A."/>
        </authorList>
    </citation>
    <scope>NUCLEOTIDE SEQUENCE [LARGE SCALE GENOMIC DNA]</scope>
    <source>
        <strain evidence="8 9">CBS 291.85</strain>
    </source>
</reference>
<evidence type="ECO:0000313" key="9">
    <source>
        <dbReference type="Proteomes" id="UP000559256"/>
    </source>
</evidence>
<dbReference type="InterPro" id="IPR000933">
    <property type="entry name" value="Glyco_hydro_29"/>
</dbReference>
<evidence type="ECO:0000256" key="6">
    <source>
        <dbReference type="ARBA" id="ARBA00023295"/>
    </source>
</evidence>
<evidence type="ECO:0000256" key="1">
    <source>
        <dbReference type="ARBA" id="ARBA00004071"/>
    </source>
</evidence>
<proteinExistence type="inferred from homology"/>
<dbReference type="InterPro" id="IPR017853">
    <property type="entry name" value="GH"/>
</dbReference>
<dbReference type="Pfam" id="PF01120">
    <property type="entry name" value="Alpha_L_fucos"/>
    <property type="match status" value="1"/>
</dbReference>
<dbReference type="GO" id="GO:0016139">
    <property type="term" value="P:glycoside catabolic process"/>
    <property type="evidence" value="ECO:0007669"/>
    <property type="project" value="TreeGrafter"/>
</dbReference>
<feature type="domain" description="Glycoside hydrolase family 29 N-terminal" evidence="7">
    <location>
        <begin position="432"/>
        <end position="757"/>
    </location>
</feature>
<comment type="similarity">
    <text evidence="2">Belongs to the glycosyl hydrolase 29 family.</text>
</comment>
<keyword evidence="5" id="KW-0378">Hydrolase</keyword>
<dbReference type="PANTHER" id="PTHR10030">
    <property type="entry name" value="ALPHA-L-FUCOSIDASE"/>
    <property type="match status" value="1"/>
</dbReference>
<evidence type="ECO:0000256" key="3">
    <source>
        <dbReference type="ARBA" id="ARBA00012662"/>
    </source>
</evidence>
<protein>
    <recommendedName>
        <fullName evidence="3">alpha-L-fucosidase</fullName>
        <ecNumber evidence="3">3.2.1.51</ecNumber>
    </recommendedName>
</protein>
<dbReference type="InterPro" id="IPR016286">
    <property type="entry name" value="FUC_metazoa-typ"/>
</dbReference>